<proteinExistence type="predicted"/>
<protein>
    <submittedName>
        <fullName evidence="1">Uncharacterized protein</fullName>
    </submittedName>
</protein>
<organism evidence="1 2">
    <name type="scientific">Lophium mytilinum</name>
    <dbReference type="NCBI Taxonomy" id="390894"/>
    <lineage>
        <taxon>Eukaryota</taxon>
        <taxon>Fungi</taxon>
        <taxon>Dikarya</taxon>
        <taxon>Ascomycota</taxon>
        <taxon>Pezizomycotina</taxon>
        <taxon>Dothideomycetes</taxon>
        <taxon>Pleosporomycetidae</taxon>
        <taxon>Mytilinidiales</taxon>
        <taxon>Mytilinidiaceae</taxon>
        <taxon>Lophium</taxon>
    </lineage>
</organism>
<sequence>MSASSPPIPHFKSQSLLGHSENRTLHVSPLSNLGKANLSPICLTLDRAAVQLTLCGNTSSFQVGYIYPKPVSNLPRTLLSPLHLQNWQNYVTPPVAAWPAPVPFPIDADRTIATCLPSYCRHSYSVYHDSTNSRHQKVTVNSLFELYQPAFYLLHDYLTQTTRTTIGILLRISVIDNCGLESKT</sequence>
<keyword evidence="2" id="KW-1185">Reference proteome</keyword>
<name>A0A6A6QY99_9PEZI</name>
<accession>A0A6A6QY99</accession>
<reference evidence="1" key="1">
    <citation type="journal article" date="2020" name="Stud. Mycol.">
        <title>101 Dothideomycetes genomes: a test case for predicting lifestyles and emergence of pathogens.</title>
        <authorList>
            <person name="Haridas S."/>
            <person name="Albert R."/>
            <person name="Binder M."/>
            <person name="Bloem J."/>
            <person name="Labutti K."/>
            <person name="Salamov A."/>
            <person name="Andreopoulos B."/>
            <person name="Baker S."/>
            <person name="Barry K."/>
            <person name="Bills G."/>
            <person name="Bluhm B."/>
            <person name="Cannon C."/>
            <person name="Castanera R."/>
            <person name="Culley D."/>
            <person name="Daum C."/>
            <person name="Ezra D."/>
            <person name="Gonzalez J."/>
            <person name="Henrissat B."/>
            <person name="Kuo A."/>
            <person name="Liang C."/>
            <person name="Lipzen A."/>
            <person name="Lutzoni F."/>
            <person name="Magnuson J."/>
            <person name="Mondo S."/>
            <person name="Nolan M."/>
            <person name="Ohm R."/>
            <person name="Pangilinan J."/>
            <person name="Park H.-J."/>
            <person name="Ramirez L."/>
            <person name="Alfaro M."/>
            <person name="Sun H."/>
            <person name="Tritt A."/>
            <person name="Yoshinaga Y."/>
            <person name="Zwiers L.-H."/>
            <person name="Turgeon B."/>
            <person name="Goodwin S."/>
            <person name="Spatafora J."/>
            <person name="Crous P."/>
            <person name="Grigoriev I."/>
        </authorList>
    </citation>
    <scope>NUCLEOTIDE SEQUENCE</scope>
    <source>
        <strain evidence="1">CBS 269.34</strain>
    </source>
</reference>
<dbReference type="EMBL" id="MU004186">
    <property type="protein sequence ID" value="KAF2497411.1"/>
    <property type="molecule type" value="Genomic_DNA"/>
</dbReference>
<dbReference type="AlphaFoldDB" id="A0A6A6QY99"/>
<dbReference type="Proteomes" id="UP000799750">
    <property type="component" value="Unassembled WGS sequence"/>
</dbReference>
<evidence type="ECO:0000313" key="1">
    <source>
        <dbReference type="EMBL" id="KAF2497411.1"/>
    </source>
</evidence>
<evidence type="ECO:0000313" key="2">
    <source>
        <dbReference type="Proteomes" id="UP000799750"/>
    </source>
</evidence>
<gene>
    <name evidence="1" type="ORF">BU16DRAFT_313440</name>
</gene>